<name>A0AAN9A9M1_HALRR</name>
<comment type="similarity">
    <text evidence="1">Belongs to the peptidase C14A family.</text>
</comment>
<dbReference type="EMBL" id="JAXCGZ010006616">
    <property type="protein sequence ID" value="KAK7079643.1"/>
    <property type="molecule type" value="Genomic_DNA"/>
</dbReference>
<sequence length="1273" mass="142663">MDDTVEMDFLVETDIPVRIAEDLKRQICSEAASGERIDDHTLANINEDDYESDNASNTPVLTELISMLPRSGSSIVCSEKENGAFDYEALTTNDHCLSRTTSLEYFTNRCSDAKSLLGNGSDYSSETNKKPLQVISLLRSSSLENSLKLDKDISKETHLRDSILHEEQKEKKIQRIDDSVANNESLEKTSNMCSVNQKNDLCHNQLANIIKNVDTLNENTDDQLHGNINENSPEHDVEDEIRQKLETLTASTTAYETQSQSQMTNNFSDETSNFENDDQTCSSETNTDNSTCNTPSVTQSMNVQCDKSFPHEDEEQTFISNEESFDSSCSTPTLVTTSDIILHNSTEKIQQDSNNSMISLTGSEVLPTPNELTTPDVIQNEGINKLQHPYDDSMIPQTRYEVSSTNQTISNQNVVTFTPESEKQICNTGEEIYNSRYITPTEITTADVIYNDGINNTQQESKISQTTNEELSPVKTKMSYDPENSKPERESQAYTSEEGDYNSTHITPSLLTTVANFQEDIRRANRNLERLSPVSCSNSSTSPHLNTMPTDLVPDTSIIAPKTLPQTTVCLSKSAMQTVNELSETPRLSILSQSEFQANVTKPQSALHISTTQSHSIANLPKVIITKEDLIRKRNYTQSDSGLTDTIPSKSPSLSELFQLQTTKQTGDKKSGSTILSTIHSKREDIKRKLTSSSADNVIPSKKTKTTVSDTSTQVPCKFRALVHLLPYYCPVHGYISNTSNRTSSTPVFNKNQMKISSSTIKHMNTNMKTKIQQRTPRTPTASLRKMKNDLTPKRRVMLTRASARRLTLHSPNHSSANLAQRKMTIIKAIGEGNLELVCEVMSDTGPALRIDKKESTILHIAAANNQSGIVLHLLNLINPNITNKDGQTPAHIAATEGHIDVLRILTADLDFNPYKRDKAKKTYMELLVEPLYDAIFNGDKKRAKALLELGADLDKRAGKKVNGILSRELNVTTPRQLAQTLHGNDFLSKLKQVSSKDKKYRPKIKDETKNATFFTPEKTPEELRGRNMKEGYACILNFKSFNGRPELEREGSDHEVSKLVKSLQGMGYSGDILSSLTAEQVRQTLGSETLRKKLCDAKCAVFVISSHSIDKNSFLTADMKLLTTEWIMNLFNDVDRPHLRNKPKTFVFDFNTGFYMQALNLRPESRPARMEDPLHGMISLCSVTNNYNFVNSNTHKPSFLNILQEILNKNPHIDLLALHRELLMKYKNENITEAPELRNFGFAEQTLTKCLKMSVVSMAGMNRQPAMRVRLP</sequence>
<comment type="caution">
    <text evidence="7">The sequence shown here is derived from an EMBL/GenBank/DDBJ whole genome shotgun (WGS) entry which is preliminary data.</text>
</comment>
<dbReference type="InterPro" id="IPR011600">
    <property type="entry name" value="Pept_C14_caspase"/>
</dbReference>
<evidence type="ECO:0000256" key="4">
    <source>
        <dbReference type="PROSITE-ProRule" id="PRU00023"/>
    </source>
</evidence>
<feature type="domain" description="Caspase family p20" evidence="6">
    <location>
        <begin position="1030"/>
        <end position="1156"/>
    </location>
</feature>
<evidence type="ECO:0000256" key="2">
    <source>
        <dbReference type="ARBA" id="ARBA00022737"/>
    </source>
</evidence>
<feature type="repeat" description="ANK" evidence="4">
    <location>
        <begin position="886"/>
        <end position="906"/>
    </location>
</feature>
<evidence type="ECO:0000256" key="5">
    <source>
        <dbReference type="SAM" id="MobiDB-lite"/>
    </source>
</evidence>
<dbReference type="PRINTS" id="PR00376">
    <property type="entry name" value="IL1BCENZYME"/>
</dbReference>
<dbReference type="Proteomes" id="UP001381693">
    <property type="component" value="Unassembled WGS sequence"/>
</dbReference>
<evidence type="ECO:0000256" key="3">
    <source>
        <dbReference type="ARBA" id="ARBA00023043"/>
    </source>
</evidence>
<organism evidence="7 8">
    <name type="scientific">Halocaridina rubra</name>
    <name type="common">Hawaiian red shrimp</name>
    <dbReference type="NCBI Taxonomy" id="373956"/>
    <lineage>
        <taxon>Eukaryota</taxon>
        <taxon>Metazoa</taxon>
        <taxon>Ecdysozoa</taxon>
        <taxon>Arthropoda</taxon>
        <taxon>Crustacea</taxon>
        <taxon>Multicrustacea</taxon>
        <taxon>Malacostraca</taxon>
        <taxon>Eumalacostraca</taxon>
        <taxon>Eucarida</taxon>
        <taxon>Decapoda</taxon>
        <taxon>Pleocyemata</taxon>
        <taxon>Caridea</taxon>
        <taxon>Atyoidea</taxon>
        <taxon>Atyidae</taxon>
        <taxon>Halocaridina</taxon>
    </lineage>
</organism>
<dbReference type="PROSITE" id="PS50208">
    <property type="entry name" value="CASPASE_P20"/>
    <property type="match status" value="1"/>
</dbReference>
<dbReference type="Pfam" id="PF12796">
    <property type="entry name" value="Ank_2"/>
    <property type="match status" value="1"/>
</dbReference>
<dbReference type="Pfam" id="PF00656">
    <property type="entry name" value="Peptidase_C14"/>
    <property type="match status" value="1"/>
</dbReference>
<feature type="compositionally biased region" description="Basic and acidic residues" evidence="5">
    <location>
        <begin position="478"/>
        <end position="491"/>
    </location>
</feature>
<feature type="region of interest" description="Disordered" evidence="5">
    <location>
        <begin position="661"/>
        <end position="680"/>
    </location>
</feature>
<dbReference type="AlphaFoldDB" id="A0AAN9A9M1"/>
<dbReference type="InterPro" id="IPR036770">
    <property type="entry name" value="Ankyrin_rpt-contain_sf"/>
</dbReference>
<dbReference type="PANTHER" id="PTHR24198">
    <property type="entry name" value="ANKYRIN REPEAT AND PROTEIN KINASE DOMAIN-CONTAINING PROTEIN"/>
    <property type="match status" value="1"/>
</dbReference>
<dbReference type="SUPFAM" id="SSF48403">
    <property type="entry name" value="Ankyrin repeat"/>
    <property type="match status" value="1"/>
</dbReference>
<evidence type="ECO:0000256" key="1">
    <source>
        <dbReference type="ARBA" id="ARBA00010134"/>
    </source>
</evidence>
<dbReference type="GO" id="GO:0006508">
    <property type="term" value="P:proteolysis"/>
    <property type="evidence" value="ECO:0007669"/>
    <property type="project" value="InterPro"/>
</dbReference>
<dbReference type="InterPro" id="IPR002110">
    <property type="entry name" value="Ankyrin_rpt"/>
</dbReference>
<reference evidence="7 8" key="1">
    <citation type="submission" date="2023-11" db="EMBL/GenBank/DDBJ databases">
        <title>Halocaridina rubra genome assembly.</title>
        <authorList>
            <person name="Smith C."/>
        </authorList>
    </citation>
    <scope>NUCLEOTIDE SEQUENCE [LARGE SCALE GENOMIC DNA]</scope>
    <source>
        <strain evidence="7">EP-1</strain>
        <tissue evidence="7">Whole</tissue>
    </source>
</reference>
<dbReference type="PANTHER" id="PTHR24198:SF194">
    <property type="entry name" value="INVERSIN-A"/>
    <property type="match status" value="1"/>
</dbReference>
<feature type="region of interest" description="Disordered" evidence="5">
    <location>
        <begin position="459"/>
        <end position="505"/>
    </location>
</feature>
<keyword evidence="2" id="KW-0677">Repeat</keyword>
<gene>
    <name evidence="7" type="ORF">SK128_009794</name>
</gene>
<protein>
    <recommendedName>
        <fullName evidence="6">Caspase family p20 domain-containing protein</fullName>
    </recommendedName>
</protein>
<accession>A0AAN9A9M1</accession>
<evidence type="ECO:0000313" key="7">
    <source>
        <dbReference type="EMBL" id="KAK7079643.1"/>
    </source>
</evidence>
<dbReference type="InterPro" id="IPR015917">
    <property type="entry name" value="Pept_C14A"/>
</dbReference>
<feature type="region of interest" description="Disordered" evidence="5">
    <location>
        <begin position="271"/>
        <end position="295"/>
    </location>
</feature>
<keyword evidence="3 4" id="KW-0040">ANK repeat</keyword>
<dbReference type="InterPro" id="IPR001309">
    <property type="entry name" value="Pept_C14_p20"/>
</dbReference>
<feature type="compositionally biased region" description="Polar residues" evidence="5">
    <location>
        <begin position="459"/>
        <end position="470"/>
    </location>
</feature>
<dbReference type="GO" id="GO:0004197">
    <property type="term" value="F:cysteine-type endopeptidase activity"/>
    <property type="evidence" value="ECO:0007669"/>
    <property type="project" value="InterPro"/>
</dbReference>
<dbReference type="PROSITE" id="PS50088">
    <property type="entry name" value="ANK_REPEAT"/>
    <property type="match status" value="1"/>
</dbReference>
<dbReference type="PROSITE" id="PS50297">
    <property type="entry name" value="ANK_REP_REGION"/>
    <property type="match status" value="1"/>
</dbReference>
<dbReference type="Gene3D" id="1.25.40.20">
    <property type="entry name" value="Ankyrin repeat-containing domain"/>
    <property type="match status" value="1"/>
</dbReference>
<dbReference type="SUPFAM" id="SSF52129">
    <property type="entry name" value="Caspase-like"/>
    <property type="match status" value="1"/>
</dbReference>
<dbReference type="SMART" id="SM00115">
    <property type="entry name" value="CASc"/>
    <property type="match status" value="1"/>
</dbReference>
<dbReference type="SMART" id="SM00248">
    <property type="entry name" value="ANK"/>
    <property type="match status" value="3"/>
</dbReference>
<proteinExistence type="inferred from homology"/>
<dbReference type="InterPro" id="IPR029030">
    <property type="entry name" value="Caspase-like_dom_sf"/>
</dbReference>
<evidence type="ECO:0000259" key="6">
    <source>
        <dbReference type="PROSITE" id="PS50208"/>
    </source>
</evidence>
<evidence type="ECO:0000313" key="8">
    <source>
        <dbReference type="Proteomes" id="UP001381693"/>
    </source>
</evidence>
<keyword evidence="8" id="KW-1185">Reference proteome</keyword>
<dbReference type="Gene3D" id="3.40.50.1460">
    <property type="match status" value="1"/>
</dbReference>